<dbReference type="Proteomes" id="UP000005446">
    <property type="component" value="Unassembled WGS sequence"/>
</dbReference>
<comment type="caution">
    <text evidence="1">The sequence shown here is derived from an EMBL/GenBank/DDBJ whole genome shotgun (WGS) entry which is preliminary data.</text>
</comment>
<evidence type="ECO:0000313" key="1">
    <source>
        <dbReference type="EMBL" id="EHK99942.1"/>
    </source>
</evidence>
<keyword evidence="2" id="KW-1185">Reference proteome</keyword>
<organism evidence="1 2">
    <name type="scientific">Glarea lozoyensis (strain ATCC 74030 / MF5533)</name>
    <dbReference type="NCBI Taxonomy" id="1104152"/>
    <lineage>
        <taxon>Eukaryota</taxon>
        <taxon>Fungi</taxon>
        <taxon>Dikarya</taxon>
        <taxon>Ascomycota</taxon>
        <taxon>Pezizomycotina</taxon>
        <taxon>Leotiomycetes</taxon>
        <taxon>Helotiales</taxon>
        <taxon>Helotiaceae</taxon>
        <taxon>Glarea</taxon>
    </lineage>
</organism>
<sequence length="67" mass="7152">MVDCIASAEEFTPRAPIPTSPKIIYESRLTPSPGFIVLSIDTRPGNSVPSGVSAVNTISVFFIRTEA</sequence>
<reference evidence="1 2" key="1">
    <citation type="journal article" date="2012" name="Eukaryot. Cell">
        <title>Genome sequence of the fungus Glarea lozoyensis: the first genome sequence of a species from the Helotiaceae family.</title>
        <authorList>
            <person name="Youssar L."/>
            <person name="Gruening B.A."/>
            <person name="Erxleben A."/>
            <person name="Guenther S."/>
            <person name="Huettel W."/>
        </authorList>
    </citation>
    <scope>NUCLEOTIDE SEQUENCE [LARGE SCALE GENOMIC DNA]</scope>
    <source>
        <strain evidence="2">ATCC 74030 / MF5533</strain>
    </source>
</reference>
<proteinExistence type="predicted"/>
<evidence type="ECO:0000313" key="2">
    <source>
        <dbReference type="Proteomes" id="UP000005446"/>
    </source>
</evidence>
<dbReference type="AlphaFoldDB" id="H0EN22"/>
<dbReference type="HOGENOM" id="CLU_2812586_0_0_1"/>
<accession>H0EN22</accession>
<dbReference type="EMBL" id="AGUE01000101">
    <property type="protein sequence ID" value="EHK99942.1"/>
    <property type="molecule type" value="Genomic_DNA"/>
</dbReference>
<dbReference type="InParanoid" id="H0EN22"/>
<gene>
    <name evidence="1" type="ORF">M7I_4022</name>
</gene>
<protein>
    <submittedName>
        <fullName evidence="1">Uncharacterized protein</fullName>
    </submittedName>
</protein>
<name>H0EN22_GLAL7</name>